<gene>
    <name evidence="1" type="ORF">DYU05_06355</name>
</gene>
<keyword evidence="2" id="KW-1185">Reference proteome</keyword>
<dbReference type="Proteomes" id="UP000260823">
    <property type="component" value="Unassembled WGS sequence"/>
</dbReference>
<organism evidence="1 2">
    <name type="scientific">Mucilaginibacter terrenus</name>
    <dbReference type="NCBI Taxonomy" id="2482727"/>
    <lineage>
        <taxon>Bacteria</taxon>
        <taxon>Pseudomonadati</taxon>
        <taxon>Bacteroidota</taxon>
        <taxon>Sphingobacteriia</taxon>
        <taxon>Sphingobacteriales</taxon>
        <taxon>Sphingobacteriaceae</taxon>
        <taxon>Mucilaginibacter</taxon>
    </lineage>
</organism>
<reference evidence="1 2" key="1">
    <citation type="submission" date="2018-08" db="EMBL/GenBank/DDBJ databases">
        <title>Mucilaginibacter terrae sp. nov., isolated from manganese diggings.</title>
        <authorList>
            <person name="Huang Y."/>
            <person name="Zhou Z."/>
        </authorList>
    </citation>
    <scope>NUCLEOTIDE SEQUENCE [LARGE SCALE GENOMIC DNA]</scope>
    <source>
        <strain evidence="1 2">ZH6</strain>
    </source>
</reference>
<dbReference type="EMBL" id="QWDE01000001">
    <property type="protein sequence ID" value="RFZ85220.1"/>
    <property type="molecule type" value="Genomic_DNA"/>
</dbReference>
<proteinExistence type="predicted"/>
<sequence length="122" mass="14395">MSARFFQFKKVPGLLLKPHQRLRALRYFKQVLTIPIKQKPRKYVVYGVLINFDTQFSGEGGIGTFLLTVGKLTSYNLKYLLLSKLLSKVCKCFNRFLKIIIRIKWRKCKFSWEDIAKISFLN</sequence>
<evidence type="ECO:0000313" key="2">
    <source>
        <dbReference type="Proteomes" id="UP000260823"/>
    </source>
</evidence>
<evidence type="ECO:0000313" key="1">
    <source>
        <dbReference type="EMBL" id="RFZ85220.1"/>
    </source>
</evidence>
<accession>A0A3E2NWI3</accession>
<comment type="caution">
    <text evidence="1">The sequence shown here is derived from an EMBL/GenBank/DDBJ whole genome shotgun (WGS) entry which is preliminary data.</text>
</comment>
<name>A0A3E2NWI3_9SPHI</name>
<protein>
    <submittedName>
        <fullName evidence="1">Uncharacterized protein</fullName>
    </submittedName>
</protein>
<dbReference type="AlphaFoldDB" id="A0A3E2NWI3"/>